<accession>A0A1I7VYE9</accession>
<keyword evidence="1" id="KW-1185">Reference proteome</keyword>
<proteinExistence type="predicted"/>
<organism evidence="1 2">
    <name type="scientific">Loa loa</name>
    <name type="common">Eye worm</name>
    <name type="synonym">Filaria loa</name>
    <dbReference type="NCBI Taxonomy" id="7209"/>
    <lineage>
        <taxon>Eukaryota</taxon>
        <taxon>Metazoa</taxon>
        <taxon>Ecdysozoa</taxon>
        <taxon>Nematoda</taxon>
        <taxon>Chromadorea</taxon>
        <taxon>Rhabditida</taxon>
        <taxon>Spirurina</taxon>
        <taxon>Spiruromorpha</taxon>
        <taxon>Filarioidea</taxon>
        <taxon>Onchocercidae</taxon>
        <taxon>Loa</taxon>
    </lineage>
</organism>
<evidence type="ECO:0000313" key="1">
    <source>
        <dbReference type="Proteomes" id="UP000095285"/>
    </source>
</evidence>
<dbReference type="AlphaFoldDB" id="A0A1I7VYE9"/>
<dbReference type="PANTHER" id="PTHR47331:SF5">
    <property type="entry name" value="RIBONUCLEASE H"/>
    <property type="match status" value="1"/>
</dbReference>
<protein>
    <submittedName>
        <fullName evidence="2">DUF1758 domain-containing protein</fullName>
    </submittedName>
</protein>
<reference evidence="1" key="1">
    <citation type="submission" date="2012-04" db="EMBL/GenBank/DDBJ databases">
        <title>The Genome Sequence of Loa loa.</title>
        <authorList>
            <consortium name="The Broad Institute Genome Sequencing Platform"/>
            <consortium name="Broad Institute Genome Sequencing Center for Infectious Disease"/>
            <person name="Nutman T.B."/>
            <person name="Fink D.L."/>
            <person name="Russ C."/>
            <person name="Young S."/>
            <person name="Zeng Q."/>
            <person name="Gargeya S."/>
            <person name="Alvarado L."/>
            <person name="Berlin A."/>
            <person name="Chapman S.B."/>
            <person name="Chen Z."/>
            <person name="Freedman E."/>
            <person name="Gellesch M."/>
            <person name="Goldberg J."/>
            <person name="Griggs A."/>
            <person name="Gujja S."/>
            <person name="Heilman E.R."/>
            <person name="Heiman D."/>
            <person name="Howarth C."/>
            <person name="Mehta T."/>
            <person name="Neiman D."/>
            <person name="Pearson M."/>
            <person name="Roberts A."/>
            <person name="Saif S."/>
            <person name="Shea T."/>
            <person name="Shenoy N."/>
            <person name="Sisk P."/>
            <person name="Stolte C."/>
            <person name="Sykes S."/>
            <person name="White J."/>
            <person name="Yandava C."/>
            <person name="Haas B."/>
            <person name="Henn M.R."/>
            <person name="Nusbaum C."/>
            <person name="Birren B."/>
        </authorList>
    </citation>
    <scope>NUCLEOTIDE SEQUENCE [LARGE SCALE GENOMIC DNA]</scope>
</reference>
<reference evidence="2" key="2">
    <citation type="submission" date="2016-11" db="UniProtKB">
        <authorList>
            <consortium name="WormBaseParasite"/>
        </authorList>
    </citation>
    <scope>IDENTIFICATION</scope>
</reference>
<dbReference type="PANTHER" id="PTHR47331">
    <property type="entry name" value="PHD-TYPE DOMAIN-CONTAINING PROTEIN"/>
    <property type="match status" value="1"/>
</dbReference>
<dbReference type="Pfam" id="PF03564">
    <property type="entry name" value="DUF1759"/>
    <property type="match status" value="1"/>
</dbReference>
<evidence type="ECO:0000313" key="2">
    <source>
        <dbReference type="WBParaSite" id="EN70_7653"/>
    </source>
</evidence>
<sequence>MINRVKDPYINKIVYNLVRVQLNSIHRVCINSIQLNATTSRVISLAIVVSDITLSNEPEQYSLQNFGARGELPQLSLPTFNEDPRQWGQFWSSFDAAVHSQTIPDIQKLNYFYSCLKEEALQAVSGYEIAPENYGIIRQLLKNKYGDPSTIASTLYRELQSFKQNEKEWMITIENIERVLRQLEALGDNLEHPSIETIIESKMPPWILNKVYTQRKIDKPWTIQKLRNFLSDLVEVNQQVKIDQYSNFRADSKPTTIKGEQKRMYRLERISALSTMQTNHRETRSPKSRKRPCIFCSRDHWDSDCDIYSTVKGRMKCLKTLKKCTICLKDSHQGETCKAKKRCFYCKASHNSALCEKRSTPTLNITTLPKKQESIYPDKKESEPQTNKAKDILLLCKEIGVFNPVHPQKQRRALALFDIGSQLSFISKKLSSQLQLAESDHRNMLVAPFGTKEPLQCPTANAQLSICTIVDISVKEQCEDLTSHWDKPDILIGADCFFKFVDLQDKKELRSGYIMVHSKVGPMITGEGYIDELCNSKGHSIPIICSMYTNPNSELEKFWRLEMIGIHESPTEDDDERAMDHFNKTIIKLDGRYQSFNEVLYRGPVILPDLVGILLRFRAMKIVITADIEKAFLQIELQEEERSNTSRIQEVTDSSTNYNKVKGMEIEELMALLLVELERLNNNRLQQEIQLKTIPLVLRKRSS</sequence>
<dbReference type="InterPro" id="IPR005312">
    <property type="entry name" value="DUF1759"/>
</dbReference>
<dbReference type="WBParaSite" id="EN70_7653">
    <property type="protein sequence ID" value="EN70_7653"/>
    <property type="gene ID" value="EN70_7653"/>
</dbReference>
<name>A0A1I7VYE9_LOALO</name>
<dbReference type="Proteomes" id="UP000095285">
    <property type="component" value="Unassembled WGS sequence"/>
</dbReference>